<comment type="cofactor">
    <cofactor evidence="8">
        <name>Mg(2+)</name>
        <dbReference type="ChEBI" id="CHEBI:18420"/>
    </cofactor>
</comment>
<dbReference type="EMBL" id="CP032101">
    <property type="protein sequence ID" value="AXX86017.1"/>
    <property type="molecule type" value="Genomic_DNA"/>
</dbReference>
<comment type="domain">
    <text evidence="8">The N-terminal domain determines nucleotide recognition and specific binding, while the C-terminal domain determines the specific binding to the target protein.</text>
</comment>
<keyword evidence="7 8" id="KW-0501">Molybdenum cofactor biosynthesis</keyword>
<dbReference type="EMBL" id="NXAO01000032">
    <property type="protein sequence ID" value="PHO15280.1"/>
    <property type="molecule type" value="Genomic_DNA"/>
</dbReference>
<evidence type="ECO:0000256" key="1">
    <source>
        <dbReference type="ARBA" id="ARBA00022490"/>
    </source>
</evidence>
<evidence type="ECO:0000256" key="4">
    <source>
        <dbReference type="ARBA" id="ARBA00022741"/>
    </source>
</evidence>
<reference evidence="11" key="2">
    <citation type="submission" date="2017-09" db="EMBL/GenBank/DDBJ databases">
        <authorList>
            <person name="Perez-Cataluna A."/>
            <person name="Figueras M.J."/>
            <person name="Salas-Masso N."/>
        </authorList>
    </citation>
    <scope>NUCLEOTIDE SEQUENCE</scope>
    <source>
        <strain evidence="11">CECT 7727</strain>
    </source>
</reference>
<evidence type="ECO:0000256" key="7">
    <source>
        <dbReference type="ARBA" id="ARBA00023150"/>
    </source>
</evidence>
<dbReference type="SUPFAM" id="SSF53448">
    <property type="entry name" value="Nucleotide-diphospho-sugar transferases"/>
    <property type="match status" value="1"/>
</dbReference>
<gene>
    <name evidence="8 10" type="primary">mobA</name>
    <name evidence="10" type="ORF">AMRN_0237</name>
    <name evidence="11" type="ORF">CPH92_07745</name>
</gene>
<comment type="catalytic activity">
    <reaction evidence="8">
        <text>Mo-molybdopterin + GTP + H(+) = Mo-molybdopterin guanine dinucleotide + diphosphate</text>
        <dbReference type="Rhea" id="RHEA:34243"/>
        <dbReference type="ChEBI" id="CHEBI:15378"/>
        <dbReference type="ChEBI" id="CHEBI:33019"/>
        <dbReference type="ChEBI" id="CHEBI:37565"/>
        <dbReference type="ChEBI" id="CHEBI:71302"/>
        <dbReference type="ChEBI" id="CHEBI:71310"/>
        <dbReference type="EC" id="2.7.7.77"/>
    </reaction>
</comment>
<dbReference type="RefSeq" id="WP_099311163.1">
    <property type="nucleotide sequence ID" value="NZ_CP032101.1"/>
</dbReference>
<keyword evidence="1 8" id="KW-0963">Cytoplasm</keyword>
<dbReference type="GO" id="GO:0046872">
    <property type="term" value="F:metal ion binding"/>
    <property type="evidence" value="ECO:0007669"/>
    <property type="project" value="UniProtKB-KW"/>
</dbReference>
<comment type="caution">
    <text evidence="8">Lacks conserved residue(s) required for the propagation of feature annotation.</text>
</comment>
<dbReference type="PANTHER" id="PTHR19136:SF81">
    <property type="entry name" value="MOLYBDENUM COFACTOR GUANYLYLTRANSFERASE"/>
    <property type="match status" value="1"/>
</dbReference>
<protein>
    <recommendedName>
        <fullName evidence="8">Probable molybdenum cofactor guanylyltransferase</fullName>
        <shortName evidence="8">MoCo guanylyltransferase</shortName>
        <ecNumber evidence="8">2.7.7.77</ecNumber>
    </recommendedName>
    <alternativeName>
        <fullName evidence="8">GTP:molybdopterin guanylyltransferase</fullName>
    </alternativeName>
    <alternativeName>
        <fullName evidence="8">Mo-MPT guanylyltransferase</fullName>
    </alternativeName>
    <alternativeName>
        <fullName evidence="8">Molybdopterin guanylyltransferase</fullName>
    </alternativeName>
    <alternativeName>
        <fullName evidence="8">Molybdopterin-guanine dinucleotide synthase</fullName>
        <shortName evidence="8">MGD synthase</shortName>
    </alternativeName>
</protein>
<dbReference type="Pfam" id="PF12804">
    <property type="entry name" value="NTP_transf_3"/>
    <property type="match status" value="1"/>
</dbReference>
<evidence type="ECO:0000256" key="6">
    <source>
        <dbReference type="ARBA" id="ARBA00023134"/>
    </source>
</evidence>
<keyword evidence="3 8" id="KW-0479">Metal-binding</keyword>
<dbReference type="GO" id="GO:0061603">
    <property type="term" value="F:molybdenum cofactor guanylyltransferase activity"/>
    <property type="evidence" value="ECO:0007669"/>
    <property type="project" value="UniProtKB-EC"/>
</dbReference>
<name>A0A347THD9_9BACT</name>
<dbReference type="GO" id="GO:0005525">
    <property type="term" value="F:GTP binding"/>
    <property type="evidence" value="ECO:0007669"/>
    <property type="project" value="UniProtKB-UniRule"/>
</dbReference>
<evidence type="ECO:0000256" key="2">
    <source>
        <dbReference type="ARBA" id="ARBA00022679"/>
    </source>
</evidence>
<keyword evidence="2 8" id="KW-0808">Transferase</keyword>
<evidence type="ECO:0000256" key="8">
    <source>
        <dbReference type="HAMAP-Rule" id="MF_00316"/>
    </source>
</evidence>
<comment type="function">
    <text evidence="8">Transfers a GMP moiety from GTP to Mo-molybdopterin (Mo-MPT) cofactor (Moco or molybdenum cofactor) to form Mo-molybdopterin guanine dinucleotide (Mo-MGD) cofactor.</text>
</comment>
<dbReference type="NCBIfam" id="NF001837">
    <property type="entry name" value="PRK00560.1"/>
    <property type="match status" value="1"/>
</dbReference>
<evidence type="ECO:0000313" key="12">
    <source>
        <dbReference type="Proteomes" id="UP000224740"/>
    </source>
</evidence>
<evidence type="ECO:0000256" key="3">
    <source>
        <dbReference type="ARBA" id="ARBA00022723"/>
    </source>
</evidence>
<dbReference type="KEGG" id="amar:AMRN_0237"/>
<comment type="similarity">
    <text evidence="8">Belongs to the MobA family.</text>
</comment>
<proteinExistence type="inferred from homology"/>
<evidence type="ECO:0000313" key="11">
    <source>
        <dbReference type="EMBL" id="PHO15280.1"/>
    </source>
</evidence>
<dbReference type="Proteomes" id="UP000264693">
    <property type="component" value="Chromosome"/>
</dbReference>
<keyword evidence="6 8" id="KW-0342">GTP-binding</keyword>
<keyword evidence="4 8" id="KW-0547">Nucleotide-binding</keyword>
<dbReference type="GO" id="GO:1902758">
    <property type="term" value="P:bis(molybdopterin guanine dinucleotide)molybdenum biosynthetic process"/>
    <property type="evidence" value="ECO:0007669"/>
    <property type="project" value="TreeGrafter"/>
</dbReference>
<reference evidence="12" key="1">
    <citation type="submission" date="2017-09" db="EMBL/GenBank/DDBJ databases">
        <title>Arcobacter canalis sp. nov., a new species isolated from a water canal contaminated with urban sewage.</title>
        <authorList>
            <person name="Perez-Cataluna A."/>
            <person name="Salas-Masso N."/>
            <person name="Figueras M.J."/>
        </authorList>
    </citation>
    <scope>NUCLEOTIDE SEQUENCE [LARGE SCALE GENOMIC DNA]</scope>
    <source>
        <strain evidence="12">CECT 7727</strain>
    </source>
</reference>
<feature type="binding site" evidence="8">
    <location>
        <position position="98"/>
    </location>
    <ligand>
        <name>GTP</name>
        <dbReference type="ChEBI" id="CHEBI:37565"/>
    </ligand>
</feature>
<reference evidence="10 13" key="3">
    <citation type="submission" date="2018-08" db="EMBL/GenBank/DDBJ databases">
        <title>Complete genome of the Arcobacter marinus type strain JCM 15502.</title>
        <authorList>
            <person name="Miller W.G."/>
            <person name="Yee E."/>
            <person name="Huynh S."/>
            <person name="Parker C.T."/>
        </authorList>
    </citation>
    <scope>NUCLEOTIDE SEQUENCE [LARGE SCALE GENOMIC DNA]</scope>
    <source>
        <strain evidence="10 13">JCM 15502</strain>
    </source>
</reference>
<dbReference type="HAMAP" id="MF_00316">
    <property type="entry name" value="MobA"/>
    <property type="match status" value="1"/>
</dbReference>
<feature type="domain" description="MobA-like NTP transferase" evidence="9">
    <location>
        <begin position="9"/>
        <end position="146"/>
    </location>
</feature>
<evidence type="ECO:0000313" key="10">
    <source>
        <dbReference type="EMBL" id="AXX86017.1"/>
    </source>
</evidence>
<organism evidence="10 13">
    <name type="scientific">Malaciobacter marinus</name>
    <dbReference type="NCBI Taxonomy" id="505249"/>
    <lineage>
        <taxon>Bacteria</taxon>
        <taxon>Pseudomonadati</taxon>
        <taxon>Campylobacterota</taxon>
        <taxon>Epsilonproteobacteria</taxon>
        <taxon>Campylobacterales</taxon>
        <taxon>Arcobacteraceae</taxon>
        <taxon>Malaciobacter</taxon>
    </lineage>
</organism>
<dbReference type="InterPro" id="IPR025877">
    <property type="entry name" value="MobA-like_NTP_Trfase"/>
</dbReference>
<evidence type="ECO:0000313" key="13">
    <source>
        <dbReference type="Proteomes" id="UP000264693"/>
    </source>
</evidence>
<keyword evidence="12" id="KW-1185">Reference proteome</keyword>
<keyword evidence="5 8" id="KW-0460">Magnesium</keyword>
<evidence type="ECO:0000256" key="5">
    <source>
        <dbReference type="ARBA" id="ARBA00022842"/>
    </source>
</evidence>
<dbReference type="Gene3D" id="3.90.550.10">
    <property type="entry name" value="Spore Coat Polysaccharide Biosynthesis Protein SpsA, Chain A"/>
    <property type="match status" value="1"/>
</dbReference>
<comment type="subcellular location">
    <subcellularLocation>
        <location evidence="8">Cytoplasm</location>
    </subcellularLocation>
</comment>
<evidence type="ECO:0000259" key="9">
    <source>
        <dbReference type="Pfam" id="PF12804"/>
    </source>
</evidence>
<dbReference type="Proteomes" id="UP000224740">
    <property type="component" value="Unassembled WGS sequence"/>
</dbReference>
<feature type="binding site" evidence="8">
    <location>
        <position position="24"/>
    </location>
    <ligand>
        <name>GTP</name>
        <dbReference type="ChEBI" id="CHEBI:37565"/>
    </ligand>
</feature>
<accession>A0A347THD9</accession>
<keyword evidence="10" id="KW-0548">Nucleotidyltransferase</keyword>
<dbReference type="GO" id="GO:0005737">
    <property type="term" value="C:cytoplasm"/>
    <property type="evidence" value="ECO:0007669"/>
    <property type="project" value="UniProtKB-SubCell"/>
</dbReference>
<sequence length="190" mass="21958">MKPQFDIPCIILCGGKSSRMKEDKSLLPFANETSLAKYQYNRLKPYFKEIYLSCKNNKFDFEANLLLEESSIYSPIVGLANIINKTNNYDKFFLITVDTPLIKIESIKELINQSENYDITVAQTKRVHNLCGVFSKDIKKVVNSMLLEDMHKISFLLDSVKTKIVKFNNEDEFINLNHPEDYKKALSIIS</sequence>
<dbReference type="AlphaFoldDB" id="A0A347THD9"/>
<feature type="binding site" evidence="8">
    <location>
        <begin position="12"/>
        <end position="14"/>
    </location>
    <ligand>
        <name>GTP</name>
        <dbReference type="ChEBI" id="CHEBI:37565"/>
    </ligand>
</feature>
<dbReference type="InterPro" id="IPR013482">
    <property type="entry name" value="Molybde_CF_guanTrfase"/>
</dbReference>
<feature type="binding site" evidence="8">
    <location>
        <position position="98"/>
    </location>
    <ligand>
        <name>Mg(2+)</name>
        <dbReference type="ChEBI" id="CHEBI:18420"/>
    </ligand>
</feature>
<dbReference type="CDD" id="cd02503">
    <property type="entry name" value="MobA"/>
    <property type="match status" value="1"/>
</dbReference>
<dbReference type="PANTHER" id="PTHR19136">
    <property type="entry name" value="MOLYBDENUM COFACTOR GUANYLYLTRANSFERASE"/>
    <property type="match status" value="1"/>
</dbReference>
<dbReference type="EC" id="2.7.7.77" evidence="8"/>
<dbReference type="InterPro" id="IPR029044">
    <property type="entry name" value="Nucleotide-diphossugar_trans"/>
</dbReference>